<evidence type="ECO:0000256" key="2">
    <source>
        <dbReference type="ARBA" id="ARBA00004536"/>
    </source>
</evidence>
<dbReference type="Pfam" id="PF00335">
    <property type="entry name" value="Tetraspanin"/>
    <property type="match status" value="1"/>
</dbReference>
<dbReference type="Proteomes" id="UP000054995">
    <property type="component" value="Unassembled WGS sequence"/>
</dbReference>
<reference evidence="16 17" key="1">
    <citation type="submission" date="2015-01" db="EMBL/GenBank/DDBJ databases">
        <title>Evolution of Trichinella species and genotypes.</title>
        <authorList>
            <person name="Korhonen P.K."/>
            <person name="Edoardo P."/>
            <person name="Giuseppe L.R."/>
            <person name="Gasser R.B."/>
        </authorList>
    </citation>
    <scope>NUCLEOTIDE SEQUENCE [LARGE SCALE GENOMIC DNA]</scope>
    <source>
        <strain evidence="16">ISS470</strain>
    </source>
</reference>
<dbReference type="OrthoDB" id="21648at2759"/>
<evidence type="ECO:0000256" key="10">
    <source>
        <dbReference type="ARBA" id="ARBA00023136"/>
    </source>
</evidence>
<name>A0A0V1FUB9_TRIPS</name>
<evidence type="ECO:0000256" key="1">
    <source>
        <dbReference type="ARBA" id="ARBA00004496"/>
    </source>
</evidence>
<keyword evidence="17" id="KW-1185">Reference proteome</keyword>
<dbReference type="SUPFAM" id="SSF48652">
    <property type="entry name" value="Tetraspanin"/>
    <property type="match status" value="1"/>
</dbReference>
<dbReference type="GO" id="GO:0072659">
    <property type="term" value="P:protein localization to plasma membrane"/>
    <property type="evidence" value="ECO:0007669"/>
    <property type="project" value="UniProtKB-ARBA"/>
</dbReference>
<evidence type="ECO:0000256" key="14">
    <source>
        <dbReference type="SAM" id="MobiDB-lite"/>
    </source>
</evidence>
<evidence type="ECO:0000256" key="15">
    <source>
        <dbReference type="SAM" id="Phobius"/>
    </source>
</evidence>
<feature type="transmembrane region" description="Helical" evidence="15">
    <location>
        <begin position="802"/>
        <end position="830"/>
    </location>
</feature>
<evidence type="ECO:0000256" key="3">
    <source>
        <dbReference type="ARBA" id="ARBA00004651"/>
    </source>
</evidence>
<evidence type="ECO:0000256" key="6">
    <source>
        <dbReference type="ARBA" id="ARBA00022490"/>
    </source>
</evidence>
<dbReference type="AlphaFoldDB" id="A0A0V1FUB9"/>
<dbReference type="Pfam" id="PF12024">
    <property type="entry name" value="DUF3512"/>
    <property type="match status" value="1"/>
</dbReference>
<feature type="region of interest" description="Disordered" evidence="14">
    <location>
        <begin position="43"/>
        <end position="77"/>
    </location>
</feature>
<keyword evidence="7 15" id="KW-0812">Transmembrane</keyword>
<evidence type="ECO:0000256" key="5">
    <source>
        <dbReference type="ARBA" id="ARBA00022475"/>
    </source>
</evidence>
<evidence type="ECO:0000256" key="12">
    <source>
        <dbReference type="ARBA" id="ARBA00023180"/>
    </source>
</evidence>
<organism evidence="16 17">
    <name type="scientific">Trichinella pseudospiralis</name>
    <name type="common">Parasitic roundworm</name>
    <dbReference type="NCBI Taxonomy" id="6337"/>
    <lineage>
        <taxon>Eukaryota</taxon>
        <taxon>Metazoa</taxon>
        <taxon>Ecdysozoa</taxon>
        <taxon>Nematoda</taxon>
        <taxon>Enoplea</taxon>
        <taxon>Dorylaimia</taxon>
        <taxon>Trichinellida</taxon>
        <taxon>Trichinellidae</taxon>
        <taxon>Trichinella</taxon>
    </lineage>
</organism>
<dbReference type="InterPro" id="IPR008952">
    <property type="entry name" value="Tetraspanin_EC2_sf"/>
</dbReference>
<comment type="subcellular location">
    <subcellularLocation>
        <location evidence="2">Cell junction</location>
        <location evidence="2">Adherens junction</location>
    </subcellularLocation>
    <subcellularLocation>
        <location evidence="3">Cell membrane</location>
        <topology evidence="3">Multi-pass membrane protein</topology>
    </subcellularLocation>
    <subcellularLocation>
        <location evidence="1">Cytoplasm</location>
    </subcellularLocation>
</comment>
<sequence>MNRAPRIKSSEINCVYGFFAEIWFDDFCKENGGLKLVLRFPKGQAPSSSQDNFSSEDEDFEKKAKNEEKPVQAASAEVSVKKRRKRKRFLFTNPARTAKRRARNELLLSKDHETDAVSDADSTRGWDSGASKQQAPTDQMLTNGQDEQTTTTVEQNAASNNSQMIVLTPFQKLLMFCLQYIISKDKDEFFSKPSEKIAKDEGSTIVDGDGNEELVELNIFNPVREKILSNHYKSLSEMKTDLLFMKTKWLRRNVCSIRERLAAKKLTSVIEYTFSKERVDRLRRTLPFMKFVTEAELGFVEKRHFMIRRRLAQRSRFIIEEDEEKSLRSESASDDETVHSGAESEHPTSDVNNSAPSSSCLNFITPELLTSPESGLIENRNVIQLRQLLPPLLQGSPVTPLYYGAFQSFAPVYDSTYATASVDESKFFYQNYHKMMVPNIFDHAPTDNFEIDLAAGILDVTSNGAFRQTLKTVTDLLNVDFEYLKTLKDDSGINMDFLDDIQKHCFSRAVKSNDAVLEENEMLIVQLVTPSTLLGNDIRLVESMCSTNLTEEQNESQAFRVLAVVVAVQPTSARFSFVFQAQSMTIILQIASIALIVIGCWALTTKELEGTKMISSAWDFVFDATIIFIIVGLIAFFLASAGCIGALRENVTYLKCFWMSLLAIVSALLILSIVGFAMWPYFLRLAKEKLSVKLIQRYFDDPDLQDIIDFIQKKFKCCGLSDKGFHDWSKNMYFNCTTSNVDPRRCGVPYSCCLPQTRVTDGFLENYYCGFGIQRLTHPEAASKIYTGGCMEEVMSAIRENIIIFCSISLGISLIPLLNICLAVTLIAYIEEDSMTWYDGRSAMSMNPLDITEGYFIR</sequence>
<feature type="compositionally biased region" description="Basic and acidic residues" evidence="14">
    <location>
        <begin position="60"/>
        <end position="70"/>
    </location>
</feature>
<dbReference type="PANTHER" id="PTHR19282:SF431">
    <property type="entry name" value="TETRASPANIN 26A, ISOFORM B-RELATED"/>
    <property type="match status" value="1"/>
</dbReference>
<feature type="transmembrane region" description="Helical" evidence="15">
    <location>
        <begin position="625"/>
        <end position="647"/>
    </location>
</feature>
<keyword evidence="9 15" id="KW-1133">Transmembrane helix</keyword>
<dbReference type="GO" id="GO:0046930">
    <property type="term" value="C:pore complex"/>
    <property type="evidence" value="ECO:0007669"/>
    <property type="project" value="UniProtKB-ARBA"/>
</dbReference>
<proteinExistence type="inferred from homology"/>
<feature type="region of interest" description="Disordered" evidence="14">
    <location>
        <begin position="110"/>
        <end position="151"/>
    </location>
</feature>
<feature type="transmembrane region" description="Helical" evidence="15">
    <location>
        <begin position="659"/>
        <end position="683"/>
    </location>
</feature>
<dbReference type="GO" id="GO:0005737">
    <property type="term" value="C:cytoplasm"/>
    <property type="evidence" value="ECO:0007669"/>
    <property type="project" value="UniProtKB-SubCell"/>
</dbReference>
<dbReference type="FunFam" id="1.10.1450.10:FF:000007">
    <property type="entry name" value="Tetraspanin"/>
    <property type="match status" value="1"/>
</dbReference>
<feature type="compositionally biased region" description="Basic and acidic residues" evidence="14">
    <location>
        <begin position="336"/>
        <end position="348"/>
    </location>
</feature>
<evidence type="ECO:0000313" key="16">
    <source>
        <dbReference type="EMBL" id="KRY89516.1"/>
    </source>
</evidence>
<dbReference type="InterPro" id="IPR021900">
    <property type="entry name" value="DUF3512"/>
</dbReference>
<keyword evidence="12" id="KW-0325">Glycoprotein</keyword>
<dbReference type="GO" id="GO:0019899">
    <property type="term" value="F:enzyme binding"/>
    <property type="evidence" value="ECO:0007669"/>
    <property type="project" value="UniProtKB-ARBA"/>
</dbReference>
<evidence type="ECO:0000256" key="13">
    <source>
        <dbReference type="ARBA" id="ARBA00040369"/>
    </source>
</evidence>
<evidence type="ECO:0000256" key="4">
    <source>
        <dbReference type="ARBA" id="ARBA00006840"/>
    </source>
</evidence>
<dbReference type="GO" id="GO:0051604">
    <property type="term" value="P:protein maturation"/>
    <property type="evidence" value="ECO:0007669"/>
    <property type="project" value="UniProtKB-ARBA"/>
</dbReference>
<dbReference type="PANTHER" id="PTHR19282">
    <property type="entry name" value="TETRASPANIN"/>
    <property type="match status" value="1"/>
</dbReference>
<dbReference type="InterPro" id="IPR018499">
    <property type="entry name" value="Tetraspanin/Peripherin"/>
</dbReference>
<keyword evidence="10 15" id="KW-0472">Membrane</keyword>
<dbReference type="EMBL" id="JYDT01000030">
    <property type="protein sequence ID" value="KRY89516.1"/>
    <property type="molecule type" value="Genomic_DNA"/>
</dbReference>
<accession>A0A0V1FUB9</accession>
<evidence type="ECO:0000256" key="11">
    <source>
        <dbReference type="ARBA" id="ARBA00023157"/>
    </source>
</evidence>
<dbReference type="PRINTS" id="PR00259">
    <property type="entry name" value="TMFOUR"/>
</dbReference>
<feature type="region of interest" description="Disordered" evidence="14">
    <location>
        <begin position="327"/>
        <end position="356"/>
    </location>
</feature>
<evidence type="ECO:0000256" key="8">
    <source>
        <dbReference type="ARBA" id="ARBA00022949"/>
    </source>
</evidence>
<comment type="caution">
    <text evidence="16">The sequence shown here is derived from an EMBL/GenBank/DDBJ whole genome shotgun (WGS) entry which is preliminary data.</text>
</comment>
<comment type="similarity">
    <text evidence="4">Belongs to the tetraspanin (TM4SF) family.</text>
</comment>
<keyword evidence="5" id="KW-1003">Cell membrane</keyword>
<keyword evidence="11" id="KW-1015">Disulfide bond</keyword>
<dbReference type="GO" id="GO:0005886">
    <property type="term" value="C:plasma membrane"/>
    <property type="evidence" value="ECO:0007669"/>
    <property type="project" value="UniProtKB-SubCell"/>
</dbReference>
<dbReference type="Gene3D" id="1.10.1450.10">
    <property type="entry name" value="Tetraspanin"/>
    <property type="match status" value="1"/>
</dbReference>
<keyword evidence="8" id="KW-0965">Cell junction</keyword>
<dbReference type="GO" id="GO:0005912">
    <property type="term" value="C:adherens junction"/>
    <property type="evidence" value="ECO:0007669"/>
    <property type="project" value="UniProtKB-SubCell"/>
</dbReference>
<feature type="compositionally biased region" description="Polar residues" evidence="14">
    <location>
        <begin position="130"/>
        <end position="151"/>
    </location>
</feature>
<keyword evidence="6" id="KW-0963">Cytoplasm</keyword>
<gene>
    <name evidence="16" type="primary">TSPAN33</name>
    <name evidence="16" type="ORF">T4D_3547</name>
</gene>
<evidence type="ECO:0000256" key="9">
    <source>
        <dbReference type="ARBA" id="ARBA00022989"/>
    </source>
</evidence>
<feature type="transmembrane region" description="Helical" evidence="15">
    <location>
        <begin position="586"/>
        <end position="604"/>
    </location>
</feature>
<evidence type="ECO:0000313" key="17">
    <source>
        <dbReference type="Proteomes" id="UP000054995"/>
    </source>
</evidence>
<evidence type="ECO:0000256" key="7">
    <source>
        <dbReference type="ARBA" id="ARBA00022692"/>
    </source>
</evidence>
<dbReference type="GO" id="GO:0065003">
    <property type="term" value="P:protein-containing complex assembly"/>
    <property type="evidence" value="ECO:0007669"/>
    <property type="project" value="UniProtKB-ARBA"/>
</dbReference>
<protein>
    <recommendedName>
        <fullName evidence="13">Tetraspanin-33</fullName>
    </recommendedName>
</protein>